<proteinExistence type="predicted"/>
<sequence>MENKELSPLARQLLGHANVMPMFTQKEFDRELAQAKAEIMAIAIQTTRQAIAIEREECARLVERAAEEQAIAVRGVLETLATDIRQRLSGKPH</sequence>
<evidence type="ECO:0000313" key="1">
    <source>
        <dbReference type="EMBL" id="CAB4131833.1"/>
    </source>
</evidence>
<dbReference type="EMBL" id="LR796253">
    <property type="protein sequence ID" value="CAB4131833.1"/>
    <property type="molecule type" value="Genomic_DNA"/>
</dbReference>
<protein>
    <submittedName>
        <fullName evidence="1">Uncharacterized protein</fullName>
    </submittedName>
</protein>
<name>A0A6J5LEU0_9CAUD</name>
<organism evidence="1">
    <name type="scientific">uncultured Caudovirales phage</name>
    <dbReference type="NCBI Taxonomy" id="2100421"/>
    <lineage>
        <taxon>Viruses</taxon>
        <taxon>Duplodnaviria</taxon>
        <taxon>Heunggongvirae</taxon>
        <taxon>Uroviricota</taxon>
        <taxon>Caudoviricetes</taxon>
        <taxon>Peduoviridae</taxon>
        <taxon>Maltschvirus</taxon>
        <taxon>Maltschvirus maltsch</taxon>
    </lineage>
</organism>
<reference evidence="1" key="1">
    <citation type="submission" date="2020-04" db="EMBL/GenBank/DDBJ databases">
        <authorList>
            <person name="Chiriac C."/>
            <person name="Salcher M."/>
            <person name="Ghai R."/>
            <person name="Kavagutti S V."/>
        </authorList>
    </citation>
    <scope>NUCLEOTIDE SEQUENCE</scope>
</reference>
<gene>
    <name evidence="1" type="ORF">UFOVP125_43</name>
</gene>
<accession>A0A6J5LEU0</accession>